<feature type="compositionally biased region" description="Low complexity" evidence="1">
    <location>
        <begin position="51"/>
        <end position="60"/>
    </location>
</feature>
<dbReference type="AlphaFoldDB" id="A0A511D5P0"/>
<dbReference type="EMBL" id="BJVI01000046">
    <property type="protein sequence ID" value="GEL19773.1"/>
    <property type="molecule type" value="Genomic_DNA"/>
</dbReference>
<reference evidence="2 3" key="1">
    <citation type="submission" date="2019-07" db="EMBL/GenBank/DDBJ databases">
        <title>Whole genome shotgun sequence of Pseudonocardia asaccharolytica NBRC 16224.</title>
        <authorList>
            <person name="Hosoyama A."/>
            <person name="Uohara A."/>
            <person name="Ohji S."/>
            <person name="Ichikawa N."/>
        </authorList>
    </citation>
    <scope>NUCLEOTIDE SEQUENCE [LARGE SCALE GENOMIC DNA]</scope>
    <source>
        <strain evidence="2 3">NBRC 16224</strain>
    </source>
</reference>
<evidence type="ECO:0000256" key="1">
    <source>
        <dbReference type="SAM" id="MobiDB-lite"/>
    </source>
</evidence>
<organism evidence="2 3">
    <name type="scientific">Pseudonocardia asaccharolytica DSM 44247 = NBRC 16224</name>
    <dbReference type="NCBI Taxonomy" id="1123024"/>
    <lineage>
        <taxon>Bacteria</taxon>
        <taxon>Bacillati</taxon>
        <taxon>Actinomycetota</taxon>
        <taxon>Actinomycetes</taxon>
        <taxon>Pseudonocardiales</taxon>
        <taxon>Pseudonocardiaceae</taxon>
        <taxon>Pseudonocardia</taxon>
    </lineage>
</organism>
<evidence type="ECO:0000313" key="2">
    <source>
        <dbReference type="EMBL" id="GEL19773.1"/>
    </source>
</evidence>
<comment type="caution">
    <text evidence="2">The sequence shown here is derived from an EMBL/GenBank/DDBJ whole genome shotgun (WGS) entry which is preliminary data.</text>
</comment>
<gene>
    <name evidence="2" type="ORF">PA7_36100</name>
</gene>
<accession>A0A511D5P0</accession>
<dbReference type="Proteomes" id="UP000321328">
    <property type="component" value="Unassembled WGS sequence"/>
</dbReference>
<proteinExistence type="predicted"/>
<protein>
    <submittedName>
        <fullName evidence="2">Uncharacterized protein</fullName>
    </submittedName>
</protein>
<sequence>MIWSSSCFCIRFRRSSALSAPPAESNFHTVKVAMPSLLRTELESDATALCAAGSGPASPGKGERNPVSRGVARQAAAADLTRRRDEHGAAPVARRPATRFIPSG</sequence>
<feature type="region of interest" description="Disordered" evidence="1">
    <location>
        <begin position="51"/>
        <end position="104"/>
    </location>
</feature>
<name>A0A511D5P0_9PSEU</name>
<evidence type="ECO:0000313" key="3">
    <source>
        <dbReference type="Proteomes" id="UP000321328"/>
    </source>
</evidence>
<keyword evidence="3" id="KW-1185">Reference proteome</keyword>